<reference evidence="2" key="1">
    <citation type="journal article" date="2018" name="Genome Biol. Evol.">
        <title>Genomics and development of Lentinus tigrinus, a white-rot wood-decaying mushroom with dimorphic fruiting bodies.</title>
        <authorList>
            <person name="Wu B."/>
            <person name="Xu Z."/>
            <person name="Knudson A."/>
            <person name="Carlson A."/>
            <person name="Chen N."/>
            <person name="Kovaka S."/>
            <person name="LaButti K."/>
            <person name="Lipzen A."/>
            <person name="Pennachio C."/>
            <person name="Riley R."/>
            <person name="Schakwitz W."/>
            <person name="Umezawa K."/>
            <person name="Ohm R.A."/>
            <person name="Grigoriev I.V."/>
            <person name="Nagy L.G."/>
            <person name="Gibbons J."/>
            <person name="Hibbett D."/>
        </authorList>
    </citation>
    <scope>NUCLEOTIDE SEQUENCE [LARGE SCALE GENOMIC DNA]</scope>
    <source>
        <strain evidence="2">ALCF2SS1-6</strain>
    </source>
</reference>
<accession>A0A5C2S2J3</accession>
<dbReference type="Proteomes" id="UP000313359">
    <property type="component" value="Unassembled WGS sequence"/>
</dbReference>
<gene>
    <name evidence="2" type="ORF">L227DRAFT_506248</name>
</gene>
<keyword evidence="3" id="KW-1185">Reference proteome</keyword>
<evidence type="ECO:0000313" key="3">
    <source>
        <dbReference type="Proteomes" id="UP000313359"/>
    </source>
</evidence>
<feature type="region of interest" description="Disordered" evidence="1">
    <location>
        <begin position="1"/>
        <end position="32"/>
    </location>
</feature>
<sequence length="126" mass="13663">MSDSSDSEDSTYQPSPANCSSSSATAPAAPPPPPVCGCAYLQAILDQIRSGAYTTTGGDYLETIFTHREALYAFPQGHRDCAVGFSELASHLARRERQMGWRPDWEGDSDAVNAFRNEAWVIANAF</sequence>
<dbReference type="AlphaFoldDB" id="A0A5C2S2J3"/>
<evidence type="ECO:0000313" key="2">
    <source>
        <dbReference type="EMBL" id="RPD57700.1"/>
    </source>
</evidence>
<name>A0A5C2S2J3_9APHY</name>
<proteinExistence type="predicted"/>
<dbReference type="OrthoDB" id="2651020at2759"/>
<feature type="compositionally biased region" description="Low complexity" evidence="1">
    <location>
        <begin position="14"/>
        <end position="27"/>
    </location>
</feature>
<evidence type="ECO:0000256" key="1">
    <source>
        <dbReference type="SAM" id="MobiDB-lite"/>
    </source>
</evidence>
<organism evidence="2 3">
    <name type="scientific">Lentinus tigrinus ALCF2SS1-6</name>
    <dbReference type="NCBI Taxonomy" id="1328759"/>
    <lineage>
        <taxon>Eukaryota</taxon>
        <taxon>Fungi</taxon>
        <taxon>Dikarya</taxon>
        <taxon>Basidiomycota</taxon>
        <taxon>Agaricomycotina</taxon>
        <taxon>Agaricomycetes</taxon>
        <taxon>Polyporales</taxon>
        <taxon>Polyporaceae</taxon>
        <taxon>Lentinus</taxon>
    </lineage>
</organism>
<protein>
    <submittedName>
        <fullName evidence="2">Uncharacterized protein</fullName>
    </submittedName>
</protein>
<dbReference type="EMBL" id="ML122279">
    <property type="protein sequence ID" value="RPD57700.1"/>
    <property type="molecule type" value="Genomic_DNA"/>
</dbReference>